<comment type="caution">
    <text evidence="1">The sequence shown here is derived from an EMBL/GenBank/DDBJ whole genome shotgun (WGS) entry which is preliminary data.</text>
</comment>
<evidence type="ECO:0000313" key="1">
    <source>
        <dbReference type="EMBL" id="GAG01384.1"/>
    </source>
</evidence>
<organism evidence="1">
    <name type="scientific">marine sediment metagenome</name>
    <dbReference type="NCBI Taxonomy" id="412755"/>
    <lineage>
        <taxon>unclassified sequences</taxon>
        <taxon>metagenomes</taxon>
        <taxon>ecological metagenomes</taxon>
    </lineage>
</organism>
<dbReference type="EMBL" id="BARS01026499">
    <property type="protein sequence ID" value="GAG01384.1"/>
    <property type="molecule type" value="Genomic_DNA"/>
</dbReference>
<dbReference type="AlphaFoldDB" id="X0U6H2"/>
<feature type="non-terminal residue" evidence="1">
    <location>
        <position position="1"/>
    </location>
</feature>
<sequence length="266" mass="30608">AVQSTGNRSMMRVYESNKDMIRGWLWIAVLDDRTTTDICLPRHGMKWDPDFNPVGHDLEWGPGPGAIHYQCRSVPVPLLKGHKNPQIRGLSDWLRSLPVKRVAALFGVKVGRAWLRNKLRDETVVASLSRKLHMKPESFVRTMDQLDRFVLLNIQRALLFSAKSSLKGPVTQIINKLEIPIGQKATRHVLKTLANQTIESILRQPIVVYKKGKATLVYKPIFTSKWFTRIFRKELKFHIFTGINKAIPINRFTKNPRSVLKRVTNR</sequence>
<protein>
    <recommendedName>
        <fullName evidence="2">Phage head morphogenesis domain-containing protein</fullName>
    </recommendedName>
</protein>
<gene>
    <name evidence="1" type="ORF">S01H1_41753</name>
</gene>
<accession>X0U6H2</accession>
<evidence type="ECO:0008006" key="2">
    <source>
        <dbReference type="Google" id="ProtNLM"/>
    </source>
</evidence>
<feature type="non-terminal residue" evidence="1">
    <location>
        <position position="266"/>
    </location>
</feature>
<name>X0U6H2_9ZZZZ</name>
<proteinExistence type="predicted"/>
<reference evidence="1" key="1">
    <citation type="journal article" date="2014" name="Front. Microbiol.">
        <title>High frequency of phylogenetically diverse reductive dehalogenase-homologous genes in deep subseafloor sedimentary metagenomes.</title>
        <authorList>
            <person name="Kawai M."/>
            <person name="Futagami T."/>
            <person name="Toyoda A."/>
            <person name="Takaki Y."/>
            <person name="Nishi S."/>
            <person name="Hori S."/>
            <person name="Arai W."/>
            <person name="Tsubouchi T."/>
            <person name="Morono Y."/>
            <person name="Uchiyama I."/>
            <person name="Ito T."/>
            <person name="Fujiyama A."/>
            <person name="Inagaki F."/>
            <person name="Takami H."/>
        </authorList>
    </citation>
    <scope>NUCLEOTIDE SEQUENCE</scope>
    <source>
        <strain evidence="1">Expedition CK06-06</strain>
    </source>
</reference>